<dbReference type="Gene3D" id="2.60.120.310">
    <property type="entry name" value="Copper type II, ascorbate-dependent monooxygenase, N-terminal domain"/>
    <property type="match status" value="1"/>
</dbReference>
<keyword evidence="8 13" id="KW-0186">Copper</keyword>
<dbReference type="SUPFAM" id="SSF49742">
    <property type="entry name" value="PHM/PNGase F"/>
    <property type="match status" value="2"/>
</dbReference>
<evidence type="ECO:0000256" key="10">
    <source>
        <dbReference type="ARBA" id="ARBA00023157"/>
    </source>
</evidence>
<dbReference type="Pfam" id="PF03712">
    <property type="entry name" value="Cu2_monoox_C"/>
    <property type="match status" value="1"/>
</dbReference>
<keyword evidence="9 18" id="KW-0503">Monooxygenase</keyword>
<comment type="catalytic activity">
    <reaction evidence="12">
        <text>a [peptide]-C-terminal glycine + 2 L-ascorbate + O2 = a [peptide]-C-terminal (2S)-2-hydroxyglycine + 2 monodehydro-L-ascorbate radical + H2O</text>
        <dbReference type="Rhea" id="RHEA:21452"/>
        <dbReference type="Rhea" id="RHEA-COMP:13486"/>
        <dbReference type="Rhea" id="RHEA-COMP:15321"/>
        <dbReference type="ChEBI" id="CHEBI:15377"/>
        <dbReference type="ChEBI" id="CHEBI:15379"/>
        <dbReference type="ChEBI" id="CHEBI:38290"/>
        <dbReference type="ChEBI" id="CHEBI:59513"/>
        <dbReference type="ChEBI" id="CHEBI:137000"/>
        <dbReference type="ChEBI" id="CHEBI:142768"/>
        <dbReference type="EC" id="1.14.17.3"/>
    </reaction>
</comment>
<dbReference type="VEuPathDB" id="VectorBase:ISCW024679"/>
<feature type="binding site" evidence="13">
    <location>
        <position position="294"/>
    </location>
    <ligand>
        <name>Cu(2+)</name>
        <dbReference type="ChEBI" id="CHEBI:29036"/>
        <label>1</label>
        <note>catalytic</note>
    </ligand>
</feature>
<dbReference type="OrthoDB" id="10044505at2759"/>
<dbReference type="VEuPathDB" id="VectorBase:ISCI024679"/>
<dbReference type="VEuPathDB" id="VectorBase:ISCP_013052"/>
<evidence type="ECO:0000256" key="7">
    <source>
        <dbReference type="ARBA" id="ARBA00023002"/>
    </source>
</evidence>
<feature type="disulfide bond" evidence="14">
    <location>
        <begin position="207"/>
        <end position="314"/>
    </location>
</feature>
<dbReference type="AlphaFoldDB" id="A0A4D5S1P3"/>
<feature type="disulfide bond" evidence="14">
    <location>
        <begin position="76"/>
        <end position="109"/>
    </location>
</feature>
<feature type="chain" id="PRO_5020040841" description="peptidylglycine monooxygenase" evidence="15">
    <location>
        <begin position="25"/>
        <end position="346"/>
    </location>
</feature>
<keyword evidence="5 13" id="KW-0479">Metal-binding</keyword>
<comment type="cofactor">
    <cofactor evidence="13">
        <name>Cu(2+)</name>
        <dbReference type="ChEBI" id="CHEBI:29036"/>
    </cofactor>
    <text evidence="13">Binds 2 Cu(2+) ions per subunit.</text>
</comment>
<feature type="domain" description="Copper type II ascorbate-dependent monooxygenase N-terminal" evidence="16">
    <location>
        <begin position="27"/>
        <end position="154"/>
    </location>
</feature>
<proteinExistence type="inferred from homology"/>
<evidence type="ECO:0000256" key="8">
    <source>
        <dbReference type="ARBA" id="ARBA00023008"/>
    </source>
</evidence>
<evidence type="ECO:0000256" key="4">
    <source>
        <dbReference type="ARBA" id="ARBA00022525"/>
    </source>
</evidence>
<dbReference type="GO" id="GO:0016020">
    <property type="term" value="C:membrane"/>
    <property type="evidence" value="ECO:0007669"/>
    <property type="project" value="InterPro"/>
</dbReference>
<keyword evidence="6 15" id="KW-0732">Signal</keyword>
<dbReference type="PRINTS" id="PR00790">
    <property type="entry name" value="PAMONOXGNASE"/>
</dbReference>
<keyword evidence="4" id="KW-0964">Secreted</keyword>
<evidence type="ECO:0000259" key="16">
    <source>
        <dbReference type="Pfam" id="PF01082"/>
    </source>
</evidence>
<feature type="signal peptide" evidence="15">
    <location>
        <begin position="1"/>
        <end position="24"/>
    </location>
</feature>
<keyword evidence="7" id="KW-0560">Oxidoreductase</keyword>
<feature type="binding site" evidence="13">
    <location>
        <position position="69"/>
    </location>
    <ligand>
        <name>Cu(2+)</name>
        <dbReference type="ChEBI" id="CHEBI:29036"/>
        <label>1</label>
        <note>catalytic</note>
    </ligand>
</feature>
<dbReference type="PANTHER" id="PTHR10680">
    <property type="entry name" value="PEPTIDYL-GLYCINE ALPHA-AMIDATING MONOOXYGENASE"/>
    <property type="match status" value="1"/>
</dbReference>
<feature type="binding site" evidence="13">
    <location>
        <position position="225"/>
    </location>
    <ligand>
        <name>Cu(2+)</name>
        <dbReference type="ChEBI" id="CHEBI:29036"/>
        <label>1</label>
        <note>catalytic</note>
    </ligand>
</feature>
<dbReference type="InterPro" id="IPR014784">
    <property type="entry name" value="Cu2_ascorb_mOase-like_C"/>
</dbReference>
<evidence type="ECO:0000256" key="9">
    <source>
        <dbReference type="ARBA" id="ARBA00023033"/>
    </source>
</evidence>
<dbReference type="PANTHER" id="PTHR10680:SF14">
    <property type="entry name" value="PEPTIDYL-GLYCINE ALPHA-AMIDATING MONOOXYGENASE"/>
    <property type="match status" value="1"/>
</dbReference>
<dbReference type="GO" id="GO:0004504">
    <property type="term" value="F:peptidylglycine monooxygenase activity"/>
    <property type="evidence" value="ECO:0007669"/>
    <property type="project" value="UniProtKB-EC"/>
</dbReference>
<feature type="domain" description="Copper type II ascorbate-dependent monooxygenase C-terminal" evidence="17">
    <location>
        <begin position="183"/>
        <end position="325"/>
    </location>
</feature>
<dbReference type="GO" id="GO:0006518">
    <property type="term" value="P:peptide metabolic process"/>
    <property type="evidence" value="ECO:0007669"/>
    <property type="project" value="InterPro"/>
</dbReference>
<feature type="disulfide bond" evidence="14">
    <location>
        <begin position="43"/>
        <end position="93"/>
    </location>
</feature>
<dbReference type="FunFam" id="2.60.120.310:FF:000005">
    <property type="entry name" value="Peptidylglycine alpha-hydroxylating monooxygenase"/>
    <property type="match status" value="1"/>
</dbReference>
<dbReference type="GO" id="GO:0005507">
    <property type="term" value="F:copper ion binding"/>
    <property type="evidence" value="ECO:0007669"/>
    <property type="project" value="InterPro"/>
</dbReference>
<dbReference type="EMBL" id="GHJT01008905">
    <property type="protein sequence ID" value="MOY42876.1"/>
    <property type="molecule type" value="Transcribed_RNA"/>
</dbReference>
<evidence type="ECO:0000256" key="11">
    <source>
        <dbReference type="ARBA" id="ARBA00023180"/>
    </source>
</evidence>
<evidence type="ECO:0000259" key="17">
    <source>
        <dbReference type="Pfam" id="PF03712"/>
    </source>
</evidence>
<accession>A0A4D5S1P3</accession>
<dbReference type="InterPro" id="IPR036939">
    <property type="entry name" value="Cu2_ascorb_mOase_N_sf"/>
</dbReference>
<dbReference type="Gene3D" id="2.60.120.230">
    <property type="match status" value="1"/>
</dbReference>
<feature type="binding site" evidence="13">
    <location>
        <position position="150"/>
    </location>
    <ligand>
        <name>Cu(2+)</name>
        <dbReference type="ChEBI" id="CHEBI:29036"/>
        <label>1</label>
        <note>catalytic</note>
    </ligand>
</feature>
<evidence type="ECO:0000256" key="1">
    <source>
        <dbReference type="ARBA" id="ARBA00004613"/>
    </source>
</evidence>
<evidence type="ECO:0000256" key="14">
    <source>
        <dbReference type="PIRSR" id="PIRSR600720-3"/>
    </source>
</evidence>
<feature type="disulfide bond" evidence="14">
    <location>
        <begin position="274"/>
        <end position="295"/>
    </location>
</feature>
<evidence type="ECO:0000256" key="15">
    <source>
        <dbReference type="SAM" id="SignalP"/>
    </source>
</evidence>
<dbReference type="VEuPathDB" id="VectorBase:ISCW021825"/>
<comment type="similarity">
    <text evidence="2">Belongs to the copper type II ascorbate-dependent monooxygenase family.</text>
</comment>
<evidence type="ECO:0000256" key="3">
    <source>
        <dbReference type="ARBA" id="ARBA00012689"/>
    </source>
</evidence>
<evidence type="ECO:0000256" key="2">
    <source>
        <dbReference type="ARBA" id="ARBA00010676"/>
    </source>
</evidence>
<organism evidence="18">
    <name type="scientific">Ixodes scapularis</name>
    <name type="common">Black-legged tick</name>
    <name type="synonym">Deer tick</name>
    <dbReference type="NCBI Taxonomy" id="6945"/>
    <lineage>
        <taxon>Eukaryota</taxon>
        <taxon>Metazoa</taxon>
        <taxon>Ecdysozoa</taxon>
        <taxon>Arthropoda</taxon>
        <taxon>Chelicerata</taxon>
        <taxon>Arachnida</taxon>
        <taxon>Acari</taxon>
        <taxon>Parasitiformes</taxon>
        <taxon>Ixodida</taxon>
        <taxon>Ixodoidea</taxon>
        <taxon>Ixodidae</taxon>
        <taxon>Ixodinae</taxon>
        <taxon>Ixodes</taxon>
    </lineage>
</organism>
<reference evidence="18" key="1">
    <citation type="submission" date="2019-04" db="EMBL/GenBank/DDBJ databases">
        <title>An insight into the mialome of Ixodes scapularis.</title>
        <authorList>
            <person name="Ribeiro J.M."/>
            <person name="Mather T.N."/>
            <person name="Karim S."/>
        </authorList>
    </citation>
    <scope>NUCLEOTIDE SEQUENCE</scope>
</reference>
<dbReference type="EC" id="1.14.17.3" evidence="3"/>
<evidence type="ECO:0000256" key="5">
    <source>
        <dbReference type="ARBA" id="ARBA00022723"/>
    </source>
</evidence>
<dbReference type="InterPro" id="IPR000323">
    <property type="entry name" value="Cu2_ascorb_mOase_N"/>
</dbReference>
<dbReference type="GO" id="GO:0005576">
    <property type="term" value="C:extracellular region"/>
    <property type="evidence" value="ECO:0007669"/>
    <property type="project" value="UniProtKB-SubCell"/>
</dbReference>
<dbReference type="VEuPathDB" id="VectorBase:ISCI021825"/>
<sequence>MEQFVHCVLLFSGVILACVTTASADFPLLMPQVQPTQNETYLCTGFHVASSKHQYIVAFRPNATKHVAHHILIYGCESPGYREWDTPRAVWDCGEMATSHSMFHKGPTCRTGSQIIYAWAMDAPALKLPEGVGFKIGGNSGINYLVLQVHYADTTAFLDGHKRDSSGIVLSLVPGDTNQVKRRAGVYVLGTGGMIRAHTRENFESACRINENLTLYPFAFRTHTHKLGKAVTGYVVRKGRWTNIGKHSPQEPQMFYPAKKGLKIVKGDVLAARCTMQNFRDRDTYVGPTGNDEMCNFYIMYYVDGDRILNEKQCFSYGPPIYYWHSDPLLRDDLTAKVNEDASTLD</sequence>
<keyword evidence="10 14" id="KW-1015">Disulfide bond</keyword>
<dbReference type="InterPro" id="IPR008977">
    <property type="entry name" value="PHM/PNGase_F_dom_sf"/>
</dbReference>
<evidence type="ECO:0000256" key="6">
    <source>
        <dbReference type="ARBA" id="ARBA00022729"/>
    </source>
</evidence>
<keyword evidence="11" id="KW-0325">Glycoprotein</keyword>
<feature type="binding site" evidence="13">
    <location>
        <position position="223"/>
    </location>
    <ligand>
        <name>Cu(2+)</name>
        <dbReference type="ChEBI" id="CHEBI:29036"/>
        <label>1</label>
        <note>catalytic</note>
    </ligand>
</feature>
<comment type="subcellular location">
    <subcellularLocation>
        <location evidence="1">Secreted</location>
    </subcellularLocation>
</comment>
<protein>
    <recommendedName>
        <fullName evidence="3">peptidylglycine monooxygenase</fullName>
        <ecNumber evidence="3">1.14.17.3</ecNumber>
    </recommendedName>
</protein>
<dbReference type="InterPro" id="IPR000720">
    <property type="entry name" value="PHM/PAL"/>
</dbReference>
<name>A0A4D5S1P3_IXOSC</name>
<evidence type="ECO:0000256" key="12">
    <source>
        <dbReference type="ARBA" id="ARBA00048431"/>
    </source>
</evidence>
<feature type="binding site" evidence="13">
    <location>
        <position position="70"/>
    </location>
    <ligand>
        <name>Cu(2+)</name>
        <dbReference type="ChEBI" id="CHEBI:29036"/>
        <label>1</label>
        <note>catalytic</note>
    </ligand>
</feature>
<evidence type="ECO:0000313" key="18">
    <source>
        <dbReference type="EMBL" id="MOY42876.1"/>
    </source>
</evidence>
<dbReference type="Pfam" id="PF01082">
    <property type="entry name" value="Cu2_monooxygen"/>
    <property type="match status" value="1"/>
</dbReference>
<dbReference type="InterPro" id="IPR024548">
    <property type="entry name" value="Cu2_monoox_C"/>
</dbReference>
<evidence type="ECO:0000256" key="13">
    <source>
        <dbReference type="PIRSR" id="PIRSR600720-2"/>
    </source>
</evidence>